<gene>
    <name evidence="1" type="ORF">HNR53_000290</name>
</gene>
<sequence>MEKIITVHGKVRFPITIDPSVWIFDDRKIDLDIYFEQHKGDIDTLEDYTRNISKHWDQEILEGAAPPDTEPTRKKYLKEILLTGTFGMPFKPFLQNAEPLEEAKQVIIVTSEEETAVPIAQAQEMILKFSQNGKPLTEDGPVHLLFNDGSNKQDPIKHVTGFRLES</sequence>
<organism evidence="1 2">
    <name type="scientific">Bacillus benzoevorans</name>
    <dbReference type="NCBI Taxonomy" id="1456"/>
    <lineage>
        <taxon>Bacteria</taxon>
        <taxon>Bacillati</taxon>
        <taxon>Bacillota</taxon>
        <taxon>Bacilli</taxon>
        <taxon>Bacillales</taxon>
        <taxon>Bacillaceae</taxon>
        <taxon>Bacillus</taxon>
    </lineage>
</organism>
<evidence type="ECO:0000313" key="2">
    <source>
        <dbReference type="Proteomes" id="UP000531594"/>
    </source>
</evidence>
<comment type="caution">
    <text evidence="1">The sequence shown here is derived from an EMBL/GenBank/DDBJ whole genome shotgun (WGS) entry which is preliminary data.</text>
</comment>
<dbReference type="RefSeq" id="WP_184521875.1">
    <property type="nucleotide sequence ID" value="NZ_JACHGK010000001.1"/>
</dbReference>
<evidence type="ECO:0000313" key="1">
    <source>
        <dbReference type="EMBL" id="MBB6443702.1"/>
    </source>
</evidence>
<keyword evidence="2" id="KW-1185">Reference proteome</keyword>
<dbReference type="Proteomes" id="UP000531594">
    <property type="component" value="Unassembled WGS sequence"/>
</dbReference>
<protein>
    <recommendedName>
        <fullName evidence="3">Peptidyl-prolyl cis-trans isomerase</fullName>
    </recommendedName>
</protein>
<accession>A0A7X0HQ33</accession>
<reference evidence="1 2" key="1">
    <citation type="submission" date="2020-08" db="EMBL/GenBank/DDBJ databases">
        <title>Genomic Encyclopedia of Type Strains, Phase IV (KMG-IV): sequencing the most valuable type-strain genomes for metagenomic binning, comparative biology and taxonomic classification.</title>
        <authorList>
            <person name="Goeker M."/>
        </authorList>
    </citation>
    <scope>NUCLEOTIDE SEQUENCE [LARGE SCALE GENOMIC DNA]</scope>
    <source>
        <strain evidence="1 2">DSM 5391</strain>
    </source>
</reference>
<name>A0A7X0HQ33_9BACI</name>
<dbReference type="EMBL" id="JACHGK010000001">
    <property type="protein sequence ID" value="MBB6443702.1"/>
    <property type="molecule type" value="Genomic_DNA"/>
</dbReference>
<proteinExistence type="predicted"/>
<evidence type="ECO:0008006" key="3">
    <source>
        <dbReference type="Google" id="ProtNLM"/>
    </source>
</evidence>
<dbReference type="AlphaFoldDB" id="A0A7X0HQ33"/>